<keyword evidence="4 7" id="KW-1133">Transmembrane helix</keyword>
<evidence type="ECO:0000256" key="3">
    <source>
        <dbReference type="ARBA" id="ARBA00022692"/>
    </source>
</evidence>
<organism evidence="9 10">
    <name type="scientific">Apiospora marii</name>
    <dbReference type="NCBI Taxonomy" id="335849"/>
    <lineage>
        <taxon>Eukaryota</taxon>
        <taxon>Fungi</taxon>
        <taxon>Dikarya</taxon>
        <taxon>Ascomycota</taxon>
        <taxon>Pezizomycotina</taxon>
        <taxon>Sordariomycetes</taxon>
        <taxon>Xylariomycetidae</taxon>
        <taxon>Amphisphaeriales</taxon>
        <taxon>Apiosporaceae</taxon>
        <taxon>Apiospora</taxon>
    </lineage>
</organism>
<feature type="transmembrane region" description="Helical" evidence="7">
    <location>
        <begin position="368"/>
        <end position="387"/>
    </location>
</feature>
<feature type="transmembrane region" description="Helical" evidence="7">
    <location>
        <begin position="258"/>
        <end position="282"/>
    </location>
</feature>
<feature type="domain" description="Major facilitator superfamily (MFS) profile" evidence="8">
    <location>
        <begin position="115"/>
        <end position="630"/>
    </location>
</feature>
<feature type="transmembrane region" description="Helical" evidence="7">
    <location>
        <begin position="197"/>
        <end position="216"/>
    </location>
</feature>
<dbReference type="PANTHER" id="PTHR23501:SF193">
    <property type="entry name" value="MULTIDRUG TRANSPORTER, PUTATIVE (AFU_ORTHOLOGUE AFUA_8G00940)-RELATED"/>
    <property type="match status" value="1"/>
</dbReference>
<dbReference type="InterPro" id="IPR011701">
    <property type="entry name" value="MFS"/>
</dbReference>
<dbReference type="Pfam" id="PF07690">
    <property type="entry name" value="MFS_1"/>
    <property type="match status" value="1"/>
</dbReference>
<evidence type="ECO:0000256" key="5">
    <source>
        <dbReference type="ARBA" id="ARBA00023136"/>
    </source>
</evidence>
<comment type="similarity">
    <text evidence="2">Belongs to the major facilitator superfamily. TCR/Tet family.</text>
</comment>
<dbReference type="SUPFAM" id="SSF103473">
    <property type="entry name" value="MFS general substrate transporter"/>
    <property type="match status" value="1"/>
</dbReference>
<feature type="transmembrane region" description="Helical" evidence="7">
    <location>
        <begin position="469"/>
        <end position="487"/>
    </location>
</feature>
<feature type="compositionally biased region" description="Low complexity" evidence="6">
    <location>
        <begin position="91"/>
        <end position="105"/>
    </location>
</feature>
<keyword evidence="5 7" id="KW-0472">Membrane</keyword>
<feature type="compositionally biased region" description="Low complexity" evidence="6">
    <location>
        <begin position="60"/>
        <end position="71"/>
    </location>
</feature>
<evidence type="ECO:0000259" key="8">
    <source>
        <dbReference type="PROSITE" id="PS50850"/>
    </source>
</evidence>
<evidence type="ECO:0000256" key="1">
    <source>
        <dbReference type="ARBA" id="ARBA00004141"/>
    </source>
</evidence>
<name>A0ABR1R1D5_9PEZI</name>
<reference evidence="9 10" key="1">
    <citation type="submission" date="2023-01" db="EMBL/GenBank/DDBJ databases">
        <title>Analysis of 21 Apiospora genomes using comparative genomics revels a genus with tremendous synthesis potential of carbohydrate active enzymes and secondary metabolites.</title>
        <authorList>
            <person name="Sorensen T."/>
        </authorList>
    </citation>
    <scope>NUCLEOTIDE SEQUENCE [LARGE SCALE GENOMIC DNA]</scope>
    <source>
        <strain evidence="9 10">CBS 20057</strain>
    </source>
</reference>
<keyword evidence="10" id="KW-1185">Reference proteome</keyword>
<dbReference type="InterPro" id="IPR020846">
    <property type="entry name" value="MFS_dom"/>
</dbReference>
<evidence type="ECO:0000313" key="10">
    <source>
        <dbReference type="Proteomes" id="UP001396898"/>
    </source>
</evidence>
<feature type="transmembrane region" description="Helical" evidence="7">
    <location>
        <begin position="407"/>
        <end position="426"/>
    </location>
</feature>
<dbReference type="CDD" id="cd17502">
    <property type="entry name" value="MFS_Azr1_MDR_like"/>
    <property type="match status" value="1"/>
</dbReference>
<proteinExistence type="inferred from homology"/>
<feature type="transmembrane region" description="Helical" evidence="7">
    <location>
        <begin position="438"/>
        <end position="462"/>
    </location>
</feature>
<comment type="subcellular location">
    <subcellularLocation>
        <location evidence="1">Membrane</location>
        <topology evidence="1">Multi-pass membrane protein</topology>
    </subcellularLocation>
</comment>
<dbReference type="InterPro" id="IPR036259">
    <property type="entry name" value="MFS_trans_sf"/>
</dbReference>
<dbReference type="Proteomes" id="UP001396898">
    <property type="component" value="Unassembled WGS sequence"/>
</dbReference>
<evidence type="ECO:0000256" key="4">
    <source>
        <dbReference type="ARBA" id="ARBA00022989"/>
    </source>
</evidence>
<feature type="compositionally biased region" description="Basic and acidic residues" evidence="6">
    <location>
        <begin position="72"/>
        <end position="85"/>
    </location>
</feature>
<dbReference type="Gene3D" id="1.20.1250.20">
    <property type="entry name" value="MFS general substrate transporter like domains"/>
    <property type="match status" value="2"/>
</dbReference>
<feature type="non-terminal residue" evidence="9">
    <location>
        <position position="1"/>
    </location>
</feature>
<gene>
    <name evidence="9" type="ORF">PG991_015345</name>
</gene>
<accession>A0ABR1R1D5</accession>
<feature type="transmembrane region" description="Helical" evidence="7">
    <location>
        <begin position="533"/>
        <end position="556"/>
    </location>
</feature>
<feature type="region of interest" description="Disordered" evidence="6">
    <location>
        <begin position="638"/>
        <end position="663"/>
    </location>
</feature>
<feature type="region of interest" description="Disordered" evidence="6">
    <location>
        <begin position="45"/>
        <end position="105"/>
    </location>
</feature>
<feature type="transmembrane region" description="Helical" evidence="7">
    <location>
        <begin position="337"/>
        <end position="356"/>
    </location>
</feature>
<sequence>QIPIAFAFFVSRKWPCCVLPHLCSHNQVHETASYWSQPKSCLEKRKSSRGSGMSQDEIAAKSAPPAATARPHNVEEGSGDVEKQDPVTTRTVADSPTATSSSTQPSLTGLPFILLLVSVFLAILQIALNATITSTVCNPCYDRVRSSNAASSKVIPIITDEFHSAADVGWYASSYFVTTCAVSPLTGKLFRFFNAKATFIAFLAIYFIGSLLAGLARSSAMFIGARAIAGVGGSGLLTGSMTLIAMSVPIGKRSVINGILMGLFASFQAVGPVIGGALTAGASWRWCFYINLPLGGAVMIFVGLFVKIPSIGTPTKTTPEKAVAPLTLYEKLLQIDLVGLLTFALATALFLVGLQWGGTTYAWNSGMVLGFMISGVVCFGLLGVWFWHKSEAALIPTKFFKVRVLNMISLTAVVQAGGTFTALYWYPIWFQAIKGASALQSGTMLLPMILSQLVFSVISGGLVQKTGYYLPEVVAGNVFIALGSGLTTMFEPSTKAGEWIGYQILVGAGRGMALQVLITAMQANVPSEDASIASAYGMFAQFFGGALFNCVAKTIMTSSLPPALARYAPDVDPRVFASIGITEAREVVSAAQLPGVLLAYNKAIVNVFYLQLAASCVSLLTGFGVGWKNLKKVDKERAKEEASTAPVGGPYQSKESLEVKADH</sequence>
<feature type="transmembrane region" description="Helical" evidence="7">
    <location>
        <begin position="288"/>
        <end position="306"/>
    </location>
</feature>
<evidence type="ECO:0000256" key="2">
    <source>
        <dbReference type="ARBA" id="ARBA00007520"/>
    </source>
</evidence>
<protein>
    <submittedName>
        <fullName evidence="9">DNA repair protein RAD50</fullName>
    </submittedName>
</protein>
<dbReference type="EMBL" id="JAQQWI010000022">
    <property type="protein sequence ID" value="KAK7995878.1"/>
    <property type="molecule type" value="Genomic_DNA"/>
</dbReference>
<evidence type="ECO:0000256" key="6">
    <source>
        <dbReference type="SAM" id="MobiDB-lite"/>
    </source>
</evidence>
<comment type="caution">
    <text evidence="9">The sequence shown here is derived from an EMBL/GenBank/DDBJ whole genome shotgun (WGS) entry which is preliminary data.</text>
</comment>
<feature type="transmembrane region" description="Helical" evidence="7">
    <location>
        <begin position="109"/>
        <end position="128"/>
    </location>
</feature>
<evidence type="ECO:0000313" key="9">
    <source>
        <dbReference type="EMBL" id="KAK7995878.1"/>
    </source>
</evidence>
<dbReference type="PROSITE" id="PS50850">
    <property type="entry name" value="MFS"/>
    <property type="match status" value="1"/>
</dbReference>
<feature type="transmembrane region" description="Helical" evidence="7">
    <location>
        <begin position="607"/>
        <end position="627"/>
    </location>
</feature>
<evidence type="ECO:0000256" key="7">
    <source>
        <dbReference type="SAM" id="Phobius"/>
    </source>
</evidence>
<keyword evidence="3 7" id="KW-0812">Transmembrane</keyword>
<dbReference type="PANTHER" id="PTHR23501">
    <property type="entry name" value="MAJOR FACILITATOR SUPERFAMILY"/>
    <property type="match status" value="1"/>
</dbReference>
<feature type="transmembrane region" description="Helical" evidence="7">
    <location>
        <begin position="222"/>
        <end position="246"/>
    </location>
</feature>